<dbReference type="InterPro" id="IPR036942">
    <property type="entry name" value="Beta-barrel_TonB_sf"/>
</dbReference>
<keyword evidence="2" id="KW-0472">Membrane</keyword>
<dbReference type="Gene3D" id="2.40.170.20">
    <property type="entry name" value="TonB-dependent receptor, beta-barrel domain"/>
    <property type="match status" value="1"/>
</dbReference>
<keyword evidence="5" id="KW-1185">Reference proteome</keyword>
<evidence type="ECO:0000256" key="1">
    <source>
        <dbReference type="ARBA" id="ARBA00004442"/>
    </source>
</evidence>
<accession>A0ABR9GTB0</accession>
<gene>
    <name evidence="4" type="ORF">IHE39_21710</name>
</gene>
<dbReference type="SUPFAM" id="SSF56935">
    <property type="entry name" value="Porins"/>
    <property type="match status" value="1"/>
</dbReference>
<sequence length="132" mass="15259">MRRARRRRACRPESLTFAPNVVIRGGKARSVSVLFWFVPGKEAVLQGRQALRRCHRPIDKLDKPWQKNVRAVQLFYRPVTVVDAVASYKLRDDAVVNVSVENLTNRYYLDPLAQSFMPAPGRTFRARLAMKF</sequence>
<comment type="caution">
    <text evidence="4">The sequence shown here is derived from an EMBL/GenBank/DDBJ whole genome shotgun (WGS) entry which is preliminary data.</text>
</comment>
<protein>
    <submittedName>
        <fullName evidence="4">TonB-dependent receptor</fullName>
    </submittedName>
</protein>
<name>A0ABR9GTB0_9HYPH</name>
<comment type="subcellular location">
    <subcellularLocation>
        <location evidence="1">Cell outer membrane</location>
    </subcellularLocation>
</comment>
<evidence type="ECO:0000313" key="5">
    <source>
        <dbReference type="Proteomes" id="UP000598227"/>
    </source>
</evidence>
<keyword evidence="4" id="KW-0675">Receptor</keyword>
<organism evidence="4 5">
    <name type="scientific">Aminobacter carboxidus</name>
    <dbReference type="NCBI Taxonomy" id="376165"/>
    <lineage>
        <taxon>Bacteria</taxon>
        <taxon>Pseudomonadati</taxon>
        <taxon>Pseudomonadota</taxon>
        <taxon>Alphaproteobacteria</taxon>
        <taxon>Hyphomicrobiales</taxon>
        <taxon>Phyllobacteriaceae</taxon>
        <taxon>Aminobacter</taxon>
    </lineage>
</organism>
<proteinExistence type="predicted"/>
<reference evidence="4 5" key="1">
    <citation type="submission" date="2020-09" db="EMBL/GenBank/DDBJ databases">
        <title>Draft Genome Sequence of Aminobacter carboxidus type strain DSM 1086, a soil Gram-negative carboxydobacterium.</title>
        <authorList>
            <person name="Turrini P."/>
            <person name="Tescari M."/>
            <person name="Artuso I."/>
            <person name="Lugli G.A."/>
            <person name="Frangipani E."/>
            <person name="Ventura M."/>
            <person name="Visca P."/>
        </authorList>
    </citation>
    <scope>NUCLEOTIDE SEQUENCE [LARGE SCALE GENOMIC DNA]</scope>
    <source>
        <strain evidence="4 5">DSM 1086</strain>
    </source>
</reference>
<evidence type="ECO:0000256" key="3">
    <source>
        <dbReference type="ARBA" id="ARBA00023237"/>
    </source>
</evidence>
<keyword evidence="3" id="KW-0998">Cell outer membrane</keyword>
<evidence type="ECO:0000313" key="4">
    <source>
        <dbReference type="EMBL" id="MBE1206915.1"/>
    </source>
</evidence>
<dbReference type="EMBL" id="JACZEP010000007">
    <property type="protein sequence ID" value="MBE1206915.1"/>
    <property type="molecule type" value="Genomic_DNA"/>
</dbReference>
<dbReference type="Proteomes" id="UP000598227">
    <property type="component" value="Unassembled WGS sequence"/>
</dbReference>
<evidence type="ECO:0000256" key="2">
    <source>
        <dbReference type="ARBA" id="ARBA00023136"/>
    </source>
</evidence>